<protein>
    <submittedName>
        <fullName evidence="3">DnaJ C-terminal domain-containing protein</fullName>
    </submittedName>
</protein>
<comment type="caution">
    <text evidence="3">The sequence shown here is derived from an EMBL/GenBank/DDBJ whole genome shotgun (WGS) entry which is preliminary data.</text>
</comment>
<accession>A0ABV5YLT8</accession>
<proteinExistence type="predicted"/>
<feature type="region of interest" description="Disordered" evidence="1">
    <location>
        <begin position="1"/>
        <end position="34"/>
    </location>
</feature>
<name>A0ABV5YLT8_9ACTN</name>
<organism evidence="3 4">
    <name type="scientific">Actinoallomurus acaciae</name>
    <dbReference type="NCBI Taxonomy" id="502577"/>
    <lineage>
        <taxon>Bacteria</taxon>
        <taxon>Bacillati</taxon>
        <taxon>Actinomycetota</taxon>
        <taxon>Actinomycetes</taxon>
        <taxon>Streptosporangiales</taxon>
        <taxon>Thermomonosporaceae</taxon>
        <taxon>Actinoallomurus</taxon>
    </lineage>
</organism>
<dbReference type="Pfam" id="PF01556">
    <property type="entry name" value="DnaJ_C"/>
    <property type="match status" value="1"/>
</dbReference>
<dbReference type="SUPFAM" id="SSF49493">
    <property type="entry name" value="HSP40/DnaJ peptide-binding domain"/>
    <property type="match status" value="1"/>
</dbReference>
<evidence type="ECO:0000256" key="1">
    <source>
        <dbReference type="SAM" id="MobiDB-lite"/>
    </source>
</evidence>
<dbReference type="InterPro" id="IPR002939">
    <property type="entry name" value="DnaJ_C"/>
</dbReference>
<evidence type="ECO:0000259" key="2">
    <source>
        <dbReference type="Pfam" id="PF01556"/>
    </source>
</evidence>
<dbReference type="Gene3D" id="2.60.260.20">
    <property type="entry name" value="Urease metallochaperone UreE, N-terminal domain"/>
    <property type="match status" value="1"/>
</dbReference>
<evidence type="ECO:0000313" key="4">
    <source>
        <dbReference type="Proteomes" id="UP001589627"/>
    </source>
</evidence>
<reference evidence="3 4" key="1">
    <citation type="submission" date="2024-09" db="EMBL/GenBank/DDBJ databases">
        <authorList>
            <person name="Sun Q."/>
            <person name="Mori K."/>
        </authorList>
    </citation>
    <scope>NUCLEOTIDE SEQUENCE [LARGE SCALE GENOMIC DNA]</scope>
    <source>
        <strain evidence="3 4">TBRC 0563</strain>
    </source>
</reference>
<feature type="non-terminal residue" evidence="3">
    <location>
        <position position="1"/>
    </location>
</feature>
<feature type="domain" description="Chaperone DnaJ C-terminal" evidence="2">
    <location>
        <begin position="2"/>
        <end position="47"/>
    </location>
</feature>
<dbReference type="Proteomes" id="UP001589627">
    <property type="component" value="Unassembled WGS sequence"/>
</dbReference>
<gene>
    <name evidence="3" type="ORF">ACFFNX_27960</name>
</gene>
<evidence type="ECO:0000313" key="3">
    <source>
        <dbReference type="EMBL" id="MFB9836021.1"/>
    </source>
</evidence>
<keyword evidence="4" id="KW-1185">Reference proteome</keyword>
<sequence length="73" mass="7951">ETPGGEAKVKVPAGSSSGRRLRLRGRGLPNPRGAAGDLFAEIQVVVPPRPTDEERQLFERLAAASTFDPRERR</sequence>
<dbReference type="RefSeq" id="WP_378208513.1">
    <property type="nucleotide sequence ID" value="NZ_JBHLZP010000244.1"/>
</dbReference>
<dbReference type="EMBL" id="JBHLZP010000244">
    <property type="protein sequence ID" value="MFB9836021.1"/>
    <property type="molecule type" value="Genomic_DNA"/>
</dbReference>
<dbReference type="InterPro" id="IPR008971">
    <property type="entry name" value="HSP40/DnaJ_pept-bd"/>
</dbReference>